<protein>
    <submittedName>
        <fullName evidence="1">Uncharacterized protein</fullName>
    </submittedName>
</protein>
<evidence type="ECO:0000313" key="1">
    <source>
        <dbReference type="EMBL" id="SFV74924.1"/>
    </source>
</evidence>
<name>A0A1W1D2Y5_9ZZZZ</name>
<dbReference type="AlphaFoldDB" id="A0A1W1D2Y5"/>
<gene>
    <name evidence="1" type="ORF">MNB_SM-3-1529</name>
</gene>
<organism evidence="1">
    <name type="scientific">hydrothermal vent metagenome</name>
    <dbReference type="NCBI Taxonomy" id="652676"/>
    <lineage>
        <taxon>unclassified sequences</taxon>
        <taxon>metagenomes</taxon>
        <taxon>ecological metagenomes</taxon>
    </lineage>
</organism>
<sequence>MMKKVILLCIMVATLSANGIFSRLPYGMKLGTRIPYLKVEKRLVYKDYQYQITGKFVIDWNKETGVLKSVSFGYDFFDIPTLLPRAWRIAGLRLCEENRDGTPYEKVKALLKRNGAYEIDEVEDSYRKMLYFKVDGDKQYEMTFFKDRVKDEHGKGLAYITITPTDDENYDDSY</sequence>
<accession>A0A1W1D2Y5</accession>
<proteinExistence type="predicted"/>
<dbReference type="EMBL" id="FPHP01000009">
    <property type="protein sequence ID" value="SFV74924.1"/>
    <property type="molecule type" value="Genomic_DNA"/>
</dbReference>
<reference evidence="1" key="1">
    <citation type="submission" date="2016-10" db="EMBL/GenBank/DDBJ databases">
        <authorList>
            <person name="de Groot N.N."/>
        </authorList>
    </citation>
    <scope>NUCLEOTIDE SEQUENCE</scope>
</reference>